<dbReference type="AlphaFoldDB" id="A0A2K3DXP4"/>
<feature type="region of interest" description="Disordered" evidence="1">
    <location>
        <begin position="144"/>
        <end position="176"/>
    </location>
</feature>
<dbReference type="GeneID" id="5728794"/>
<organism evidence="2 3">
    <name type="scientific">Chlamydomonas reinhardtii</name>
    <name type="common">Chlamydomonas smithii</name>
    <dbReference type="NCBI Taxonomy" id="3055"/>
    <lineage>
        <taxon>Eukaryota</taxon>
        <taxon>Viridiplantae</taxon>
        <taxon>Chlorophyta</taxon>
        <taxon>core chlorophytes</taxon>
        <taxon>Chlorophyceae</taxon>
        <taxon>CS clade</taxon>
        <taxon>Chlamydomonadales</taxon>
        <taxon>Chlamydomonadaceae</taxon>
        <taxon>Chlamydomonas</taxon>
    </lineage>
</organism>
<sequence length="331" mass="34115">MSATLLCRSRFAFGAARPRAVGASTPAYAKPLQLTRQAPRRNGPVSAAPQGPRGPTDGDDAPLWQQLVFGVAAGVGLGWLVAVGTAVANNASGAGALADPAVVGPSADTLLSAGPDFSFTSLLLFTMCGYWLLKSLSYLSQNPLDGPDAKNGGDQNQQQQQPPPKEGSGSRLTDMGHAPIRSEVNSAVPASGSDADARGLRNTSLARSAAYRVSAAVREAVPRIHALVEELAGPAAAWPPAGPPRHADVDYLVNMVYSRVTAERSAKAPTGDSSLCPRERAALERALLEEVAERTAAEQVAEFVRLAAAGQLHPRAPSSGGAGLPPSQAAH</sequence>
<dbReference type="EMBL" id="CM008964">
    <property type="protein sequence ID" value="PNW85301.1"/>
    <property type="molecule type" value="Genomic_DNA"/>
</dbReference>
<keyword evidence="3" id="KW-1185">Reference proteome</keyword>
<accession>A0A2K3DXP4</accession>
<dbReference type="RefSeq" id="XP_001703405.2">
    <property type="nucleotide sequence ID" value="XM_001703353.2"/>
</dbReference>
<dbReference type="OrthoDB" id="543947at2759"/>
<dbReference type="Proteomes" id="UP000006906">
    <property type="component" value="Chromosome 3"/>
</dbReference>
<name>A0A2K3DXP4_CHLRE</name>
<dbReference type="PaxDb" id="3055-EDP06087"/>
<evidence type="ECO:0000256" key="1">
    <source>
        <dbReference type="SAM" id="MobiDB-lite"/>
    </source>
</evidence>
<dbReference type="InParanoid" id="A0A2K3DXP4"/>
<proteinExistence type="predicted"/>
<evidence type="ECO:0000313" key="2">
    <source>
        <dbReference type="EMBL" id="PNW85301.1"/>
    </source>
</evidence>
<gene>
    <name evidence="2" type="ORF">CHLRE_03g180000v5</name>
</gene>
<dbReference type="Gramene" id="PNW85301">
    <property type="protein sequence ID" value="PNW85301"/>
    <property type="gene ID" value="CHLRE_03g180000v5"/>
</dbReference>
<protein>
    <submittedName>
        <fullName evidence="2">Uncharacterized protein</fullName>
    </submittedName>
</protein>
<reference evidence="2 3" key="1">
    <citation type="journal article" date="2007" name="Science">
        <title>The Chlamydomonas genome reveals the evolution of key animal and plant functions.</title>
        <authorList>
            <person name="Merchant S.S."/>
            <person name="Prochnik S.E."/>
            <person name="Vallon O."/>
            <person name="Harris E.H."/>
            <person name="Karpowicz S.J."/>
            <person name="Witman G.B."/>
            <person name="Terry A."/>
            <person name="Salamov A."/>
            <person name="Fritz-Laylin L.K."/>
            <person name="Marechal-Drouard L."/>
            <person name="Marshall W.F."/>
            <person name="Qu L.H."/>
            <person name="Nelson D.R."/>
            <person name="Sanderfoot A.A."/>
            <person name="Spalding M.H."/>
            <person name="Kapitonov V.V."/>
            <person name="Ren Q."/>
            <person name="Ferris P."/>
            <person name="Lindquist E."/>
            <person name="Shapiro H."/>
            <person name="Lucas S.M."/>
            <person name="Grimwood J."/>
            <person name="Schmutz J."/>
            <person name="Cardol P."/>
            <person name="Cerutti H."/>
            <person name="Chanfreau G."/>
            <person name="Chen C.L."/>
            <person name="Cognat V."/>
            <person name="Croft M.T."/>
            <person name="Dent R."/>
            <person name="Dutcher S."/>
            <person name="Fernandez E."/>
            <person name="Fukuzawa H."/>
            <person name="Gonzalez-Ballester D."/>
            <person name="Gonzalez-Halphen D."/>
            <person name="Hallmann A."/>
            <person name="Hanikenne M."/>
            <person name="Hippler M."/>
            <person name="Inwood W."/>
            <person name="Jabbari K."/>
            <person name="Kalanon M."/>
            <person name="Kuras R."/>
            <person name="Lefebvre P.A."/>
            <person name="Lemaire S.D."/>
            <person name="Lobanov A.V."/>
            <person name="Lohr M."/>
            <person name="Manuell A."/>
            <person name="Meier I."/>
            <person name="Mets L."/>
            <person name="Mittag M."/>
            <person name="Mittelmeier T."/>
            <person name="Moroney J.V."/>
            <person name="Moseley J."/>
            <person name="Napoli C."/>
            <person name="Nedelcu A.M."/>
            <person name="Niyogi K."/>
            <person name="Novoselov S.V."/>
            <person name="Paulsen I.T."/>
            <person name="Pazour G."/>
            <person name="Purton S."/>
            <person name="Ral J.P."/>
            <person name="Riano-Pachon D.M."/>
            <person name="Riekhof W."/>
            <person name="Rymarquis L."/>
            <person name="Schroda M."/>
            <person name="Stern D."/>
            <person name="Umen J."/>
            <person name="Willows R."/>
            <person name="Wilson N."/>
            <person name="Zimmer S.L."/>
            <person name="Allmer J."/>
            <person name="Balk J."/>
            <person name="Bisova K."/>
            <person name="Chen C.J."/>
            <person name="Elias M."/>
            <person name="Gendler K."/>
            <person name="Hauser C."/>
            <person name="Lamb M.R."/>
            <person name="Ledford H."/>
            <person name="Long J.C."/>
            <person name="Minagawa J."/>
            <person name="Page M.D."/>
            <person name="Pan J."/>
            <person name="Pootakham W."/>
            <person name="Roje S."/>
            <person name="Rose A."/>
            <person name="Stahlberg E."/>
            <person name="Terauchi A.M."/>
            <person name="Yang P."/>
            <person name="Ball S."/>
            <person name="Bowler C."/>
            <person name="Dieckmann C.L."/>
            <person name="Gladyshev V.N."/>
            <person name="Green P."/>
            <person name="Jorgensen R."/>
            <person name="Mayfield S."/>
            <person name="Mueller-Roeber B."/>
            <person name="Rajamani S."/>
            <person name="Sayre R.T."/>
            <person name="Brokstein P."/>
            <person name="Dubchak I."/>
            <person name="Goodstein D."/>
            <person name="Hornick L."/>
            <person name="Huang Y.W."/>
            <person name="Jhaveri J."/>
            <person name="Luo Y."/>
            <person name="Martinez D."/>
            <person name="Ngau W.C."/>
            <person name="Otillar B."/>
            <person name="Poliakov A."/>
            <person name="Porter A."/>
            <person name="Szajkowski L."/>
            <person name="Werner G."/>
            <person name="Zhou K."/>
            <person name="Grigoriev I.V."/>
            <person name="Rokhsar D.S."/>
            <person name="Grossman A.R."/>
        </authorList>
    </citation>
    <scope>NUCLEOTIDE SEQUENCE [LARGE SCALE GENOMIC DNA]</scope>
    <source>
        <strain evidence="3">CC-503</strain>
    </source>
</reference>
<dbReference type="OMA" id="TDIGHAH"/>
<dbReference type="ExpressionAtlas" id="A0A2K3DXP4">
    <property type="expression patterns" value="baseline"/>
</dbReference>
<evidence type="ECO:0000313" key="3">
    <source>
        <dbReference type="Proteomes" id="UP000006906"/>
    </source>
</evidence>
<dbReference type="KEGG" id="cre:CHLRE_03g180000v5"/>
<feature type="region of interest" description="Disordered" evidence="1">
    <location>
        <begin position="31"/>
        <end position="60"/>
    </location>
</feature>